<protein>
    <submittedName>
        <fullName evidence="1">Uncharacterized protein</fullName>
    </submittedName>
</protein>
<dbReference type="AlphaFoldDB" id="A0A382BJ64"/>
<dbReference type="Gene3D" id="1.25.40.10">
    <property type="entry name" value="Tetratricopeptide repeat domain"/>
    <property type="match status" value="2"/>
</dbReference>
<dbReference type="SMART" id="SM00028">
    <property type="entry name" value="TPR"/>
    <property type="match status" value="5"/>
</dbReference>
<dbReference type="EMBL" id="UINC01029826">
    <property type="protein sequence ID" value="SVB13217.1"/>
    <property type="molecule type" value="Genomic_DNA"/>
</dbReference>
<dbReference type="PANTHER" id="PTHR12558">
    <property type="entry name" value="CELL DIVISION CYCLE 16,23,27"/>
    <property type="match status" value="1"/>
</dbReference>
<accession>A0A382BJ64</accession>
<name>A0A382BJ64_9ZZZZ</name>
<reference evidence="1" key="1">
    <citation type="submission" date="2018-05" db="EMBL/GenBank/DDBJ databases">
        <authorList>
            <person name="Lanie J.A."/>
            <person name="Ng W.-L."/>
            <person name="Kazmierczak K.M."/>
            <person name="Andrzejewski T.M."/>
            <person name="Davidsen T.M."/>
            <person name="Wayne K.J."/>
            <person name="Tettelin H."/>
            <person name="Glass J.I."/>
            <person name="Rusch D."/>
            <person name="Podicherti R."/>
            <person name="Tsui H.-C.T."/>
            <person name="Winkler M.E."/>
        </authorList>
    </citation>
    <scope>NUCLEOTIDE SEQUENCE</scope>
</reference>
<dbReference type="InterPro" id="IPR011990">
    <property type="entry name" value="TPR-like_helical_dom_sf"/>
</dbReference>
<dbReference type="PANTHER" id="PTHR12558:SF13">
    <property type="entry name" value="CELL DIVISION CYCLE PROTEIN 27 HOMOLOG"/>
    <property type="match status" value="1"/>
</dbReference>
<evidence type="ECO:0000313" key="1">
    <source>
        <dbReference type="EMBL" id="SVB13217.1"/>
    </source>
</evidence>
<proteinExistence type="predicted"/>
<organism evidence="1">
    <name type="scientific">marine metagenome</name>
    <dbReference type="NCBI Taxonomy" id="408172"/>
    <lineage>
        <taxon>unclassified sequences</taxon>
        <taxon>metagenomes</taxon>
        <taxon>ecological metagenomes</taxon>
    </lineage>
</organism>
<gene>
    <name evidence="1" type="ORF">METZ01_LOCUS166071</name>
</gene>
<dbReference type="Pfam" id="PF13432">
    <property type="entry name" value="TPR_16"/>
    <property type="match status" value="1"/>
</dbReference>
<dbReference type="InterPro" id="IPR019734">
    <property type="entry name" value="TPR_rpt"/>
</dbReference>
<dbReference type="SUPFAM" id="SSF48452">
    <property type="entry name" value="TPR-like"/>
    <property type="match status" value="2"/>
</dbReference>
<sequence length="428" mass="50397">MLFFLLISNFLYALGTSSYLISHIAFNSYDFENVFDQFDFEKNELNLNDYQIKLIALINLNKLSFANDIALKILEKDSDNQEALIVNFVYLLSKNKTNKINIYLNNNRKNINKLIDFIFLKNNELKSSGEISNSFIEIVKASFDNFPSSNEINYNLLIFYLSMSTILNSENNEAWFLTGQLYQMIEEYEKVEFFYKKISSHSSYFIDAQRNIAFNYGKLFAFEKAEKKIIDLIQISKNHPDLTKVLADFYRSNRYFKLAVKQYSELIKNKEKNLWNLLYLRGICYERLNKWNLAEKDFLSSLDFKPDSPNVLNYLAYGWIEKDENIDLSLNMLEEAYEANPNSYYILDSLAWAHYKKNNLELAAELMEKVIDMAPGEAISLDHLGDIYFSLNRKREAVFFWNQAKDLAEPEDKINENIIEKLENYYEG</sequence>